<feature type="domain" description="Tr-type G" evidence="9">
    <location>
        <begin position="184"/>
        <end position="393"/>
    </location>
</feature>
<dbReference type="GO" id="GO:0000398">
    <property type="term" value="P:mRNA splicing, via spliceosome"/>
    <property type="evidence" value="ECO:0007669"/>
    <property type="project" value="TreeGrafter"/>
</dbReference>
<dbReference type="Pfam" id="PF16004">
    <property type="entry name" value="EFTUD2"/>
    <property type="match status" value="1"/>
</dbReference>
<dbReference type="Gene3D" id="3.30.230.10">
    <property type="match status" value="1"/>
</dbReference>
<dbReference type="CDD" id="cd04090">
    <property type="entry name" value="EF2_II_snRNP"/>
    <property type="match status" value="1"/>
</dbReference>
<dbReference type="EMBL" id="UYYG01000071">
    <property type="protein sequence ID" value="VDN52663.1"/>
    <property type="molecule type" value="Genomic_DNA"/>
</dbReference>
<reference evidence="13" key="1">
    <citation type="submission" date="2016-04" db="UniProtKB">
        <authorList>
            <consortium name="WormBaseParasite"/>
        </authorList>
    </citation>
    <scope>IDENTIFICATION</scope>
</reference>
<reference evidence="10 12" key="2">
    <citation type="submission" date="2018-11" db="EMBL/GenBank/DDBJ databases">
        <authorList>
            <consortium name="Pathogen Informatics"/>
        </authorList>
    </citation>
    <scope>NUCLEOTIDE SEQUENCE [LARGE SCALE GENOMIC DNA]</scope>
</reference>
<dbReference type="InterPro" id="IPR020568">
    <property type="entry name" value="Ribosomal_Su5_D2-typ_SF"/>
</dbReference>
<evidence type="ECO:0000256" key="5">
    <source>
        <dbReference type="ARBA" id="ARBA00023187"/>
    </source>
</evidence>
<dbReference type="Proteomes" id="UP000274756">
    <property type="component" value="Unassembled WGS sequence"/>
</dbReference>
<dbReference type="AlphaFoldDB" id="A0A158Q604"/>
<dbReference type="GO" id="GO:0005829">
    <property type="term" value="C:cytosol"/>
    <property type="evidence" value="ECO:0007669"/>
    <property type="project" value="TreeGrafter"/>
</dbReference>
<dbReference type="SUPFAM" id="SSF50447">
    <property type="entry name" value="Translation proteins"/>
    <property type="match status" value="1"/>
</dbReference>
<keyword evidence="8" id="KW-0472">Membrane</keyword>
<comment type="subcellular location">
    <subcellularLocation>
        <location evidence="1">Nucleus</location>
    </subcellularLocation>
</comment>
<dbReference type="InterPro" id="IPR009000">
    <property type="entry name" value="Transl_B-barrel_sf"/>
</dbReference>
<keyword evidence="6" id="KW-0539">Nucleus</keyword>
<dbReference type="STRING" id="318479.A0A158Q604"/>
<dbReference type="SUPFAM" id="SSF52540">
    <property type="entry name" value="P-loop containing nucleoside triphosphate hydrolases"/>
    <property type="match status" value="1"/>
</dbReference>
<evidence type="ECO:0000256" key="7">
    <source>
        <dbReference type="SAM" id="MobiDB-lite"/>
    </source>
</evidence>
<dbReference type="Gene3D" id="2.40.30.10">
    <property type="entry name" value="Translation factors"/>
    <property type="match status" value="1"/>
</dbReference>
<dbReference type="InterPro" id="IPR000795">
    <property type="entry name" value="T_Tr_GTP-bd_dom"/>
</dbReference>
<keyword evidence="8" id="KW-1133">Transmembrane helix</keyword>
<dbReference type="FunFam" id="3.30.230.10:FF:000009">
    <property type="entry name" value="116 kDa U5 small nuclear ribonucleoprotein component"/>
    <property type="match status" value="1"/>
</dbReference>
<dbReference type="Pfam" id="PF00009">
    <property type="entry name" value="GTP_EFTU"/>
    <property type="match status" value="1"/>
</dbReference>
<dbReference type="PROSITE" id="PS51722">
    <property type="entry name" value="G_TR_2"/>
    <property type="match status" value="1"/>
</dbReference>
<dbReference type="FunFam" id="2.40.30.10:FF:000029">
    <property type="entry name" value="116 kDa U5 small nuclear ribonucleoprotein component"/>
    <property type="match status" value="1"/>
</dbReference>
<dbReference type="PANTHER" id="PTHR42908">
    <property type="entry name" value="TRANSLATION ELONGATION FACTOR-RELATED"/>
    <property type="match status" value="1"/>
</dbReference>
<keyword evidence="12" id="KW-1185">Reference proteome</keyword>
<dbReference type="InterPro" id="IPR004161">
    <property type="entry name" value="EFTu-like_2"/>
</dbReference>
<evidence type="ECO:0000256" key="6">
    <source>
        <dbReference type="ARBA" id="ARBA00023242"/>
    </source>
</evidence>
<dbReference type="InterPro" id="IPR044121">
    <property type="entry name" value="Snu114_GTP-bd"/>
</dbReference>
<evidence type="ECO:0000256" key="3">
    <source>
        <dbReference type="ARBA" id="ARBA00022741"/>
    </source>
</evidence>
<dbReference type="InterPro" id="IPR031950">
    <property type="entry name" value="EFTUD2_N"/>
</dbReference>
<evidence type="ECO:0000313" key="11">
    <source>
        <dbReference type="Proteomes" id="UP000038040"/>
    </source>
</evidence>
<dbReference type="GO" id="GO:0003924">
    <property type="term" value="F:GTPase activity"/>
    <property type="evidence" value="ECO:0007669"/>
    <property type="project" value="InterPro"/>
</dbReference>
<dbReference type="SMART" id="SM00838">
    <property type="entry name" value="EFG_C"/>
    <property type="match status" value="1"/>
</dbReference>
<dbReference type="GO" id="GO:0071007">
    <property type="term" value="C:U2-type catalytic step 2 spliceosome"/>
    <property type="evidence" value="ECO:0007669"/>
    <property type="project" value="TreeGrafter"/>
</dbReference>
<dbReference type="CDD" id="cd04167">
    <property type="entry name" value="Snu114p"/>
    <property type="match status" value="1"/>
</dbReference>
<dbReference type="SMART" id="SM00889">
    <property type="entry name" value="EFG_IV"/>
    <property type="match status" value="1"/>
</dbReference>
<dbReference type="FunFam" id="3.30.70.240:FF:000004">
    <property type="entry name" value="116 kDa U5 small nuclear ribonucleoprotein"/>
    <property type="match status" value="1"/>
</dbReference>
<dbReference type="Pfam" id="PF00679">
    <property type="entry name" value="EFG_C"/>
    <property type="match status" value="1"/>
</dbReference>
<evidence type="ECO:0000313" key="12">
    <source>
        <dbReference type="Proteomes" id="UP000274756"/>
    </source>
</evidence>
<dbReference type="InterPro" id="IPR035655">
    <property type="entry name" value="U5-116kDa_C"/>
</dbReference>
<dbReference type="InterPro" id="IPR014721">
    <property type="entry name" value="Ribsml_uS5_D2-typ_fold_subgr"/>
</dbReference>
<dbReference type="WBParaSite" id="DME_0000874501-mRNA-1">
    <property type="protein sequence ID" value="DME_0000874501-mRNA-1"/>
    <property type="gene ID" value="DME_0000874501"/>
</dbReference>
<dbReference type="GO" id="GO:0005525">
    <property type="term" value="F:GTP binding"/>
    <property type="evidence" value="ECO:0007669"/>
    <property type="project" value="UniProtKB-KW"/>
</dbReference>
<protein>
    <submittedName>
        <fullName evidence="13">Tr-type G domain-containing protein</fullName>
    </submittedName>
</protein>
<dbReference type="CDD" id="cd01683">
    <property type="entry name" value="EF2_IV_snRNP"/>
    <property type="match status" value="1"/>
</dbReference>
<name>A0A158Q604_DRAME</name>
<dbReference type="FunFam" id="3.90.1430.10:FF:000001">
    <property type="entry name" value="116 kDa U5 small nuclear ribonucleoprotein component"/>
    <property type="match status" value="1"/>
</dbReference>
<dbReference type="Gene3D" id="3.40.50.300">
    <property type="entry name" value="P-loop containing nucleotide triphosphate hydrolases"/>
    <property type="match status" value="1"/>
</dbReference>
<dbReference type="InterPro" id="IPR035647">
    <property type="entry name" value="EFG_III/V"/>
</dbReference>
<dbReference type="Gene3D" id="3.30.70.240">
    <property type="match status" value="1"/>
</dbReference>
<gene>
    <name evidence="10" type="ORF">DME_LOCUS2636</name>
</gene>
<keyword evidence="8" id="KW-0812">Transmembrane</keyword>
<dbReference type="Proteomes" id="UP000038040">
    <property type="component" value="Unplaced"/>
</dbReference>
<keyword evidence="5" id="KW-0508">mRNA splicing</keyword>
<dbReference type="InterPro" id="IPR027417">
    <property type="entry name" value="P-loop_NTPase"/>
</dbReference>
<feature type="compositionally biased region" description="Acidic residues" evidence="7">
    <location>
        <begin position="43"/>
        <end position="56"/>
    </location>
</feature>
<evidence type="ECO:0000313" key="13">
    <source>
        <dbReference type="WBParaSite" id="DME_0000874501-mRNA-1"/>
    </source>
</evidence>
<dbReference type="FunFam" id="3.30.70.870:FF:000002">
    <property type="entry name" value="Translation elongation factor 2"/>
    <property type="match status" value="1"/>
</dbReference>
<feature type="compositionally biased region" description="Acidic residues" evidence="7">
    <location>
        <begin position="17"/>
        <end position="27"/>
    </location>
</feature>
<dbReference type="SUPFAM" id="SSF54980">
    <property type="entry name" value="EF-G C-terminal domain-like"/>
    <property type="match status" value="2"/>
</dbReference>
<keyword evidence="4" id="KW-0342">GTP-binding</keyword>
<evidence type="ECO:0000256" key="8">
    <source>
        <dbReference type="SAM" id="Phobius"/>
    </source>
</evidence>
<proteinExistence type="predicted"/>
<dbReference type="PANTHER" id="PTHR42908:SF6">
    <property type="entry name" value="116 KDA U5 SMALL NUCLEAR RIBONUCLEOPROTEIN COMPONENT"/>
    <property type="match status" value="1"/>
</dbReference>
<dbReference type="GO" id="GO:0046540">
    <property type="term" value="C:U4/U6 x U5 tri-snRNP complex"/>
    <property type="evidence" value="ECO:0007669"/>
    <property type="project" value="TreeGrafter"/>
</dbReference>
<keyword evidence="3" id="KW-0547">Nucleotide-binding</keyword>
<sequence>MDADLYDEFGNYVGPELDSDDEEDEEIPYPSEQKADSDVRDKDDEDEENENEEMEQEQNQIILHEDKKYYATAMEIYGEDVETIVHEEDAQPLTEPIVKPMKQRKFQAKEFALPETTYNKEYLADIMDCPQIIRNITIAGHLHHGKAIENCFIIFQVSSIQFAKMGGSNFRLAIYGFTLYPLLIISEILFHSIIRDSFKTTFIDCLMEQTHPEFVRGEDTDTRYTDTLFIEQQRGCSIKATPITIVMQDSRSKSFLLNIMDTPGHVNFSDEITAAFRLSDGVVIVVDAHEGVMLQTERAIRHAIQERLPVTICINKIDRLILELKLPPTDAYYKLRFTIDQINNLLQTFSEDSEVVTISPLNYNVIFASSRYNICFSIQSFAQLYADLYGRNFDGYEFSRRLWGDLYLDKKTRKFVKKPPHSGASRSFVEFILEPLYKIFSQVVGDVDTCLPTIMSELGIKLTREEQRMNVRPLIALICRRFFGDFNAFVDLVCKNIKSPEENARSKVEHTYLGPMDSKLALEIIKCNAEGPLMVHTTKNYATADATSFHVFGRVMSGTLYAGQDVRILGENYSIQDEEDCRVMTVGRLWVSIARYTIEVSRVPAGNWVLIEGVDQPVVKTSTITQLDYDEDMYIFRPLKFNTKSVVKLAIEPINPSELPKMLDGLRKVNKSYPLLTTRVEESGEHVMLGTGELYMDCVMHDMRKVFSEIDIKVADPVVSFCETVVETSSLKCFAETPNKKNKLTMIAGPLEKGLAEDIENEIVQIGWNRKRLGEFFQTKYDWDLLAARSIWAFGPDTTGPNVLLDDTLPSEVNKQLLSTVRESLVQGFQWATREGPLCEEPIRNVKFKMLDAVIANEPLYRGGGQIIPTARRCAYSAFLMATPRLMEPYYFVEVTAPADCVSSVYTVLAKRRGHVTTDAPIPGSPLYTIKAYIPVIDSFGFETDLRTHTQGQAFCLSVFSHWQIVPGDPLDKGIVIRPLEMQPAPHLAREFMVKTRRRKGLSEDVSVNKFFDDPMLLELAKQQDVFSYSNF</sequence>
<evidence type="ECO:0000259" key="9">
    <source>
        <dbReference type="PROSITE" id="PS51722"/>
    </source>
</evidence>
<dbReference type="Pfam" id="PF03144">
    <property type="entry name" value="GTP_EFTU_D2"/>
    <property type="match status" value="1"/>
</dbReference>
<evidence type="ECO:0000256" key="2">
    <source>
        <dbReference type="ARBA" id="ARBA00022664"/>
    </source>
</evidence>
<dbReference type="CDD" id="cd04098">
    <property type="entry name" value="eEF2_C_snRNP"/>
    <property type="match status" value="1"/>
</dbReference>
<accession>A0A158Q604</accession>
<dbReference type="OrthoDB" id="364892at2759"/>
<feature type="compositionally biased region" description="Basic and acidic residues" evidence="7">
    <location>
        <begin position="33"/>
        <end position="42"/>
    </location>
</feature>
<dbReference type="CDD" id="cd16264">
    <property type="entry name" value="snRNP_III"/>
    <property type="match status" value="1"/>
</dbReference>
<dbReference type="FunFam" id="3.40.50.300:FF:000646">
    <property type="entry name" value="U5 small nuclear ribonucleoprotein component"/>
    <property type="match status" value="1"/>
</dbReference>
<evidence type="ECO:0000256" key="4">
    <source>
        <dbReference type="ARBA" id="ARBA00023134"/>
    </source>
</evidence>
<feature type="region of interest" description="Disordered" evidence="7">
    <location>
        <begin position="1"/>
        <end position="61"/>
    </location>
</feature>
<dbReference type="Gene3D" id="3.30.70.870">
    <property type="entry name" value="Elongation Factor G (Translational Gtpase), domain 3"/>
    <property type="match status" value="1"/>
</dbReference>
<dbReference type="GO" id="GO:0030623">
    <property type="term" value="F:U5 snRNA binding"/>
    <property type="evidence" value="ECO:0007669"/>
    <property type="project" value="TreeGrafter"/>
</dbReference>
<keyword evidence="2" id="KW-0507">mRNA processing</keyword>
<dbReference type="InterPro" id="IPR000640">
    <property type="entry name" value="EFG_V-like"/>
</dbReference>
<dbReference type="Gene3D" id="3.90.1430.10">
    <property type="entry name" value="Yeast translation eEF2 (G' domain)"/>
    <property type="match status" value="1"/>
</dbReference>
<dbReference type="SUPFAM" id="SSF54211">
    <property type="entry name" value="Ribosomal protein S5 domain 2-like"/>
    <property type="match status" value="1"/>
</dbReference>
<dbReference type="InterPro" id="IPR005517">
    <property type="entry name" value="Transl_elong_EFG/EF2_IV"/>
</dbReference>
<dbReference type="Pfam" id="PF03764">
    <property type="entry name" value="EFG_IV"/>
    <property type="match status" value="1"/>
</dbReference>
<evidence type="ECO:0000256" key="1">
    <source>
        <dbReference type="ARBA" id="ARBA00004123"/>
    </source>
</evidence>
<evidence type="ECO:0000313" key="10">
    <source>
        <dbReference type="EMBL" id="VDN52663.1"/>
    </source>
</evidence>
<organism evidence="11 13">
    <name type="scientific">Dracunculus medinensis</name>
    <name type="common">Guinea worm</name>
    <dbReference type="NCBI Taxonomy" id="318479"/>
    <lineage>
        <taxon>Eukaryota</taxon>
        <taxon>Metazoa</taxon>
        <taxon>Ecdysozoa</taxon>
        <taxon>Nematoda</taxon>
        <taxon>Chromadorea</taxon>
        <taxon>Rhabditida</taxon>
        <taxon>Spirurina</taxon>
        <taxon>Dracunculoidea</taxon>
        <taxon>Dracunculidae</taxon>
        <taxon>Dracunculus</taxon>
    </lineage>
</organism>
<feature type="transmembrane region" description="Helical" evidence="8">
    <location>
        <begin position="172"/>
        <end position="194"/>
    </location>
</feature>